<reference evidence="2" key="2">
    <citation type="submission" date="2020-05" db="UniProtKB">
        <authorList>
            <consortium name="EnsemblMetazoa"/>
        </authorList>
    </citation>
    <scope>IDENTIFICATION</scope>
    <source>
        <strain evidence="2">IAEA</strain>
    </source>
</reference>
<sequence>MLMRTRRYKHYTKKKEEDKVYSRAIGDAMRFIRKGDADIMLAGSGESCIHGPLSIAGFCRIRAFNEIPS</sequence>
<name>A0A1B0BZY8_9MUSC</name>
<dbReference type="AlphaFoldDB" id="A0A1B0BZY8"/>
<accession>A0A1B0BZY8</accession>
<protein>
    <recommendedName>
        <fullName evidence="1">Beta-ketoacyl synthase-like N-terminal domain-containing protein</fullName>
    </recommendedName>
</protein>
<dbReference type="EnsemblMetazoa" id="GPPI045455-RA">
    <property type="protein sequence ID" value="GPPI045455-PA"/>
    <property type="gene ID" value="GPPI045455"/>
</dbReference>
<dbReference type="Pfam" id="PF00109">
    <property type="entry name" value="ketoacyl-synt"/>
    <property type="match status" value="1"/>
</dbReference>
<dbReference type="SUPFAM" id="SSF53901">
    <property type="entry name" value="Thiolase-like"/>
    <property type="match status" value="1"/>
</dbReference>
<dbReference type="Gene3D" id="3.40.47.10">
    <property type="match status" value="1"/>
</dbReference>
<dbReference type="InterPro" id="IPR014030">
    <property type="entry name" value="Ketoacyl_synth_N"/>
</dbReference>
<evidence type="ECO:0000313" key="3">
    <source>
        <dbReference type="Proteomes" id="UP000092460"/>
    </source>
</evidence>
<proteinExistence type="predicted"/>
<reference evidence="3" key="1">
    <citation type="submission" date="2015-01" db="EMBL/GenBank/DDBJ databases">
        <authorList>
            <person name="Aksoy S."/>
            <person name="Warren W."/>
            <person name="Wilson R.K."/>
        </authorList>
    </citation>
    <scope>NUCLEOTIDE SEQUENCE [LARGE SCALE GENOMIC DNA]</scope>
    <source>
        <strain evidence="3">IAEA</strain>
    </source>
</reference>
<dbReference type="GO" id="GO:0016746">
    <property type="term" value="F:acyltransferase activity"/>
    <property type="evidence" value="ECO:0007669"/>
    <property type="project" value="InterPro"/>
</dbReference>
<evidence type="ECO:0000313" key="2">
    <source>
        <dbReference type="EnsemblMetazoa" id="GPPI045455-PA"/>
    </source>
</evidence>
<feature type="domain" description="Beta-ketoacyl synthase-like N-terminal" evidence="1">
    <location>
        <begin position="24"/>
        <end position="64"/>
    </location>
</feature>
<dbReference type="Proteomes" id="UP000092460">
    <property type="component" value="Unassembled WGS sequence"/>
</dbReference>
<dbReference type="EMBL" id="JXJN01023326">
    <property type="status" value="NOT_ANNOTATED_CDS"/>
    <property type="molecule type" value="Genomic_DNA"/>
</dbReference>
<dbReference type="STRING" id="67801.A0A1B0BZY8"/>
<evidence type="ECO:0000259" key="1">
    <source>
        <dbReference type="Pfam" id="PF00109"/>
    </source>
</evidence>
<dbReference type="InterPro" id="IPR016039">
    <property type="entry name" value="Thiolase-like"/>
</dbReference>
<dbReference type="VEuPathDB" id="VectorBase:GPPI045455"/>
<keyword evidence="3" id="KW-1185">Reference proteome</keyword>
<organism evidence="2 3">
    <name type="scientific">Glossina palpalis gambiensis</name>
    <dbReference type="NCBI Taxonomy" id="67801"/>
    <lineage>
        <taxon>Eukaryota</taxon>
        <taxon>Metazoa</taxon>
        <taxon>Ecdysozoa</taxon>
        <taxon>Arthropoda</taxon>
        <taxon>Hexapoda</taxon>
        <taxon>Insecta</taxon>
        <taxon>Pterygota</taxon>
        <taxon>Neoptera</taxon>
        <taxon>Endopterygota</taxon>
        <taxon>Diptera</taxon>
        <taxon>Brachycera</taxon>
        <taxon>Muscomorpha</taxon>
        <taxon>Hippoboscoidea</taxon>
        <taxon>Glossinidae</taxon>
        <taxon>Glossina</taxon>
    </lineage>
</organism>